<sequence length="394" mass="42921">MVTVPARENGRVWVLCHRLIARLSEVSPAITAAIRVAEPSYLVTPEAEHNTDVYEHLLRLLRSLADERDSDAGDVDRAVAAGRQRAAQGIPVQAMIGAWQIANREIWELLRSEAGTERGVLADIGARIFTIMHLISTTAAEAHGEVSRTLHADQITLSHRFVAMLRAAEIDDETRQIAASIGFDPDGWFIALSSHLSERDDPSLSSVREGLGAGIGTAVAVVNSRTLVVVAQSPRPDELVDAVARLRPDAPLAVGHRRAGLVGAMRSIHDAHCVLSTLDGAAPPVVRRFEETWLQATLVTSQDDLEILVRDRLETVRANRHLAEAVVAFAENDLSATSAARAMRLHANTTAYRLNRWQELTGWNPKTFSGLATSLLACWLAAKPDAEETEHRAS</sequence>
<name>A0ABP6WLH9_9PSEU</name>
<gene>
    <name evidence="5" type="ORF">GCM10022222_38820</name>
</gene>
<dbReference type="Pfam" id="PF17853">
    <property type="entry name" value="GGDEF_2"/>
    <property type="match status" value="1"/>
</dbReference>
<dbReference type="Pfam" id="PF14361">
    <property type="entry name" value="RsbRD_N"/>
    <property type="match status" value="1"/>
</dbReference>
<proteinExistence type="inferred from homology"/>
<dbReference type="Gene3D" id="1.10.10.2840">
    <property type="entry name" value="PucR C-terminal helix-turn-helix domain"/>
    <property type="match status" value="1"/>
</dbReference>
<comment type="similarity">
    <text evidence="1">Belongs to the CdaR family.</text>
</comment>
<comment type="caution">
    <text evidence="5">The sequence shown here is derived from an EMBL/GenBank/DDBJ whole genome shotgun (WGS) entry which is preliminary data.</text>
</comment>
<organism evidence="5 6">
    <name type="scientific">Amycolatopsis ultiminotia</name>
    <dbReference type="NCBI Taxonomy" id="543629"/>
    <lineage>
        <taxon>Bacteria</taxon>
        <taxon>Bacillati</taxon>
        <taxon>Actinomycetota</taxon>
        <taxon>Actinomycetes</taxon>
        <taxon>Pseudonocardiales</taxon>
        <taxon>Pseudonocardiaceae</taxon>
        <taxon>Amycolatopsis</taxon>
    </lineage>
</organism>
<evidence type="ECO:0000313" key="6">
    <source>
        <dbReference type="Proteomes" id="UP001500689"/>
    </source>
</evidence>
<dbReference type="InterPro" id="IPR042070">
    <property type="entry name" value="PucR_C-HTH_sf"/>
</dbReference>
<protein>
    <recommendedName>
        <fullName evidence="7">PucR C-terminal helix-turn-helix domain-containing protein</fullName>
    </recommendedName>
</protein>
<evidence type="ECO:0000256" key="1">
    <source>
        <dbReference type="ARBA" id="ARBA00006754"/>
    </source>
</evidence>
<accession>A0ABP6WLH9</accession>
<dbReference type="InterPro" id="IPR025736">
    <property type="entry name" value="PucR_C-HTH_dom"/>
</dbReference>
<reference evidence="6" key="1">
    <citation type="journal article" date="2019" name="Int. J. Syst. Evol. Microbiol.">
        <title>The Global Catalogue of Microorganisms (GCM) 10K type strain sequencing project: providing services to taxonomists for standard genome sequencing and annotation.</title>
        <authorList>
            <consortium name="The Broad Institute Genomics Platform"/>
            <consortium name="The Broad Institute Genome Sequencing Center for Infectious Disease"/>
            <person name="Wu L."/>
            <person name="Ma J."/>
        </authorList>
    </citation>
    <scope>NUCLEOTIDE SEQUENCE [LARGE SCALE GENOMIC DNA]</scope>
    <source>
        <strain evidence="6">JCM 16898</strain>
    </source>
</reference>
<evidence type="ECO:0000259" key="2">
    <source>
        <dbReference type="Pfam" id="PF13556"/>
    </source>
</evidence>
<feature type="domain" description="RsbT co-antagonist protein RsbRD N-terminal" evidence="3">
    <location>
        <begin position="26"/>
        <end position="154"/>
    </location>
</feature>
<evidence type="ECO:0000313" key="5">
    <source>
        <dbReference type="EMBL" id="GAA3551499.1"/>
    </source>
</evidence>
<feature type="domain" description="PucR C-terminal helix-turn-helix" evidence="2">
    <location>
        <begin position="322"/>
        <end position="378"/>
    </location>
</feature>
<feature type="domain" description="CdaR GGDEF-like" evidence="4">
    <location>
        <begin position="171"/>
        <end position="275"/>
    </location>
</feature>
<dbReference type="PANTHER" id="PTHR33744:SF7">
    <property type="entry name" value="PUCR FAMILY TRANSCRIPTIONAL REGULATOR"/>
    <property type="match status" value="1"/>
</dbReference>
<dbReference type="PANTHER" id="PTHR33744">
    <property type="entry name" value="CARBOHYDRATE DIACID REGULATOR"/>
    <property type="match status" value="1"/>
</dbReference>
<evidence type="ECO:0008006" key="7">
    <source>
        <dbReference type="Google" id="ProtNLM"/>
    </source>
</evidence>
<dbReference type="EMBL" id="BAAAZN010000007">
    <property type="protein sequence ID" value="GAA3551499.1"/>
    <property type="molecule type" value="Genomic_DNA"/>
</dbReference>
<dbReference type="InterPro" id="IPR041522">
    <property type="entry name" value="CdaR_GGDEF"/>
</dbReference>
<dbReference type="InterPro" id="IPR025751">
    <property type="entry name" value="RsbRD_N_dom"/>
</dbReference>
<dbReference type="Pfam" id="PF13556">
    <property type="entry name" value="HTH_30"/>
    <property type="match status" value="1"/>
</dbReference>
<keyword evidence="6" id="KW-1185">Reference proteome</keyword>
<dbReference type="InterPro" id="IPR051448">
    <property type="entry name" value="CdaR-like_regulators"/>
</dbReference>
<evidence type="ECO:0000259" key="4">
    <source>
        <dbReference type="Pfam" id="PF17853"/>
    </source>
</evidence>
<evidence type="ECO:0000259" key="3">
    <source>
        <dbReference type="Pfam" id="PF14361"/>
    </source>
</evidence>
<dbReference type="Proteomes" id="UP001500689">
    <property type="component" value="Unassembled WGS sequence"/>
</dbReference>